<feature type="non-terminal residue" evidence="1">
    <location>
        <position position="1"/>
    </location>
</feature>
<proteinExistence type="predicted"/>
<sequence>KVSSINPKMIKIHYWEVIEEGNRIKRCKRYRQKNTKEKKCIIKINTETENYELKVDCSKEDKKYRKKAEMSNTKKKIYIPRIRRNQKLIDQGVTNEKGRKILSDIMNEMDKRRDQKAEF</sequence>
<name>A0ABN7VHJ7_GIGMA</name>
<evidence type="ECO:0000313" key="1">
    <source>
        <dbReference type="EMBL" id="CAG8773916.1"/>
    </source>
</evidence>
<comment type="caution">
    <text evidence="1">The sequence shown here is derived from an EMBL/GenBank/DDBJ whole genome shotgun (WGS) entry which is preliminary data.</text>
</comment>
<dbReference type="Proteomes" id="UP000789901">
    <property type="component" value="Unassembled WGS sequence"/>
</dbReference>
<reference evidence="1 2" key="1">
    <citation type="submission" date="2021-06" db="EMBL/GenBank/DDBJ databases">
        <authorList>
            <person name="Kallberg Y."/>
            <person name="Tangrot J."/>
            <person name="Rosling A."/>
        </authorList>
    </citation>
    <scope>NUCLEOTIDE SEQUENCE [LARGE SCALE GENOMIC DNA]</scope>
    <source>
        <strain evidence="1 2">120-4 pot B 10/14</strain>
    </source>
</reference>
<organism evidence="1 2">
    <name type="scientific">Gigaspora margarita</name>
    <dbReference type="NCBI Taxonomy" id="4874"/>
    <lineage>
        <taxon>Eukaryota</taxon>
        <taxon>Fungi</taxon>
        <taxon>Fungi incertae sedis</taxon>
        <taxon>Mucoromycota</taxon>
        <taxon>Glomeromycotina</taxon>
        <taxon>Glomeromycetes</taxon>
        <taxon>Diversisporales</taxon>
        <taxon>Gigasporaceae</taxon>
        <taxon>Gigaspora</taxon>
    </lineage>
</organism>
<evidence type="ECO:0000313" key="2">
    <source>
        <dbReference type="Proteomes" id="UP000789901"/>
    </source>
</evidence>
<keyword evidence="2" id="KW-1185">Reference proteome</keyword>
<protein>
    <submittedName>
        <fullName evidence="1">20233_t:CDS:1</fullName>
    </submittedName>
</protein>
<accession>A0ABN7VHJ7</accession>
<gene>
    <name evidence="1" type="ORF">GMARGA_LOCUS18849</name>
</gene>
<dbReference type="EMBL" id="CAJVQB010015325">
    <property type="protein sequence ID" value="CAG8773916.1"/>
    <property type="molecule type" value="Genomic_DNA"/>
</dbReference>